<dbReference type="RefSeq" id="XP_016603550.1">
    <property type="nucleotide sequence ID" value="XM_016741540.1"/>
</dbReference>
<dbReference type="InterPro" id="IPR051678">
    <property type="entry name" value="AGP_Transferase"/>
</dbReference>
<gene>
    <name evidence="2" type="ORF">PEX2_042650</name>
</gene>
<dbReference type="STRING" id="27334.A0A0A2IBY4"/>
<name>A0A0A2IBY4_PENEN</name>
<dbReference type="PhylomeDB" id="A0A0A2IBY4"/>
<dbReference type="VEuPathDB" id="FungiDB:PEXP_070960"/>
<proteinExistence type="predicted"/>
<accession>A0A0A2IBY4</accession>
<dbReference type="HOGENOM" id="CLU_028906_1_0_1"/>
<dbReference type="PANTHER" id="PTHR21310:SF37">
    <property type="entry name" value="AMINOGLYCOSIDE PHOSPHOTRANSFERASE DOMAIN-CONTAINING PROTEIN"/>
    <property type="match status" value="1"/>
</dbReference>
<organism evidence="2 3">
    <name type="scientific">Penicillium expansum</name>
    <name type="common">Blue mold rot fungus</name>
    <dbReference type="NCBI Taxonomy" id="27334"/>
    <lineage>
        <taxon>Eukaryota</taxon>
        <taxon>Fungi</taxon>
        <taxon>Dikarya</taxon>
        <taxon>Ascomycota</taxon>
        <taxon>Pezizomycotina</taxon>
        <taxon>Eurotiomycetes</taxon>
        <taxon>Eurotiomycetidae</taxon>
        <taxon>Eurotiales</taxon>
        <taxon>Aspergillaceae</taxon>
        <taxon>Penicillium</taxon>
    </lineage>
</organism>
<dbReference type="AlphaFoldDB" id="A0A0A2IBY4"/>
<keyword evidence="2" id="KW-0808">Transferase</keyword>
<dbReference type="EMBL" id="JQFZ01000016">
    <property type="protein sequence ID" value="KGO63065.1"/>
    <property type="molecule type" value="Genomic_DNA"/>
</dbReference>
<feature type="region of interest" description="Disordered" evidence="1">
    <location>
        <begin position="327"/>
        <end position="363"/>
    </location>
</feature>
<dbReference type="OrthoDB" id="5412996at2759"/>
<dbReference type="GeneID" id="27676959"/>
<dbReference type="SUPFAM" id="SSF56112">
    <property type="entry name" value="Protein kinase-like (PK-like)"/>
    <property type="match status" value="1"/>
</dbReference>
<dbReference type="PANTHER" id="PTHR21310">
    <property type="entry name" value="AMINOGLYCOSIDE PHOSPHOTRANSFERASE-RELATED-RELATED"/>
    <property type="match status" value="1"/>
</dbReference>
<dbReference type="InterPro" id="IPR011009">
    <property type="entry name" value="Kinase-like_dom_sf"/>
</dbReference>
<protein>
    <submittedName>
        <fullName evidence="2">Aminoglycoside phosphotransferase</fullName>
    </submittedName>
</protein>
<comment type="caution">
    <text evidence="2">The sequence shown here is derived from an EMBL/GenBank/DDBJ whole genome shotgun (WGS) entry which is preliminary data.</text>
</comment>
<keyword evidence="3" id="KW-1185">Reference proteome</keyword>
<dbReference type="GO" id="GO:0016740">
    <property type="term" value="F:transferase activity"/>
    <property type="evidence" value="ECO:0007669"/>
    <property type="project" value="UniProtKB-KW"/>
</dbReference>
<evidence type="ECO:0000313" key="2">
    <source>
        <dbReference type="EMBL" id="KGO63065.1"/>
    </source>
</evidence>
<sequence>MAYPKIEENTLRTLYGELAGVLLQLSNPSFSRIGSLNQVDDFTREVASRPLPLNSNDLIRLGCLPQSELPSHETTYTSASSYFEALAEIHIAHLIHQINDAIESADDCRRKFVGRHLFRKLARERKLTKRWVEFDKGPFKLWCDDLRPGNVLINNDLKIAGVLDWEFTYTAPIEFSYAPPWWLLIERPEYWPQGLEDWINVFDRRLQKFLQTMIEYENAAGTKEEERLSGPMRESWEIGEFWIAYAGRRSVAIDAIYWHKIDQRFFGPTDNVEDAWRQRLDLLSDKEKEEMKLLVAKKVKEMESRVLVWDPDEYTLCHIDIAKTHAAEQEKKAEEQKEKGKKDHPKTEDNKVEVHAVEASPSDLDVEQIVENLAELSA</sequence>
<feature type="compositionally biased region" description="Basic and acidic residues" evidence="1">
    <location>
        <begin position="327"/>
        <end position="356"/>
    </location>
</feature>
<evidence type="ECO:0000256" key="1">
    <source>
        <dbReference type="SAM" id="MobiDB-lite"/>
    </source>
</evidence>
<evidence type="ECO:0000313" key="3">
    <source>
        <dbReference type="Proteomes" id="UP000030143"/>
    </source>
</evidence>
<reference evidence="2 3" key="1">
    <citation type="journal article" date="2015" name="Mol. Plant Microbe Interact.">
        <title>Genome, transcriptome, and functional analyses of Penicillium expansum provide new insights into secondary metabolism and pathogenicity.</title>
        <authorList>
            <person name="Ballester A.R."/>
            <person name="Marcet-Houben M."/>
            <person name="Levin E."/>
            <person name="Sela N."/>
            <person name="Selma-Lazaro C."/>
            <person name="Carmona L."/>
            <person name="Wisniewski M."/>
            <person name="Droby S."/>
            <person name="Gonzalez-Candelas L."/>
            <person name="Gabaldon T."/>
        </authorList>
    </citation>
    <scope>NUCLEOTIDE SEQUENCE [LARGE SCALE GENOMIC DNA]</scope>
    <source>
        <strain evidence="2 3">MD-8</strain>
    </source>
</reference>
<dbReference type="Proteomes" id="UP000030143">
    <property type="component" value="Unassembled WGS sequence"/>
</dbReference>